<accession>A0A9P8QGS6</accession>
<comment type="caution">
    <text evidence="5">The sequence shown here is derived from an EMBL/GenBank/DDBJ whole genome shotgun (WGS) entry which is preliminary data.</text>
</comment>
<dbReference type="GO" id="GO:0140664">
    <property type="term" value="F:ATP-dependent DNA damage sensor activity"/>
    <property type="evidence" value="ECO:0007669"/>
    <property type="project" value="InterPro"/>
</dbReference>
<feature type="domain" description="DNA mismatch repair protein S5" evidence="4">
    <location>
        <begin position="217"/>
        <end position="363"/>
    </location>
</feature>
<evidence type="ECO:0000313" key="6">
    <source>
        <dbReference type="Proteomes" id="UP000827724"/>
    </source>
</evidence>
<dbReference type="InterPro" id="IPR020568">
    <property type="entry name" value="Ribosomal_Su5_D2-typ_SF"/>
</dbReference>
<proteinExistence type="inferred from homology"/>
<dbReference type="InterPro" id="IPR002099">
    <property type="entry name" value="MutL/Mlh/PMS"/>
</dbReference>
<dbReference type="SUPFAM" id="SSF55874">
    <property type="entry name" value="ATPase domain of HSP90 chaperone/DNA topoisomerase II/histidine kinase"/>
    <property type="match status" value="1"/>
</dbReference>
<keyword evidence="6" id="KW-1185">Reference proteome</keyword>
<dbReference type="Pfam" id="PF13589">
    <property type="entry name" value="HATPase_c_3"/>
    <property type="match status" value="1"/>
</dbReference>
<evidence type="ECO:0000256" key="1">
    <source>
        <dbReference type="ARBA" id="ARBA00006082"/>
    </source>
</evidence>
<sequence>MPISALPQSTVRLLGSSLVITKPCDVVKELIDNAIDAGAGLVEIVVSPNCLDTIRVRDDGRGIDVDDFDALGRRAHTSKLKAFDELGLRAGESLGFRGEALAAVNALAVVAITTRTAKDVIATRLQLKSAVGGVENRRPVSAPVGTTVQVTRLFEALPARRQHSLKHSAKHIQAVKDLLTSYALARPDLRLSLKMVGETTYSWSYAPVCASGVDEAALQVFGKALANSCIHVSRNSACDQATPLQFDQQPPQDFILDALIPKPGFDAQAVKGKGLYLSVDSRPISSACDMAKKMTTIFKTCLNRIADTNGPCANISNPFMRLNIRCPPGSYDANVTPLKDEVVFGDEDRIAACFAGLCRKLYAERSVDDFFSSKRPSQHKRAAAQALAASVDCSEKQLTVLQGGAWNMARPTMQGNAPSSLTLESRSQERILPAKMRTSKAVNMSRTNSNSTDEDGAANSVDVQVPASLTTATHVPSGQRPDSGAPISKVSASENIERYLLSRKSGAFQIATDETATKRKQQPYTASKPPAEGSGRMPLQPLTESTLNTMRGETESDSDASSDELEMLEPDNNAEGIVAAYRRRQGARRTPPGSLRPSLELGSLEPHSPPPSNGVAEWPTPPSSGPLRSGADADDDVSTAQTCDIFSPDIFVGGASHDAAPVNKSASTSRGVCLKKVKRLARQACLLGYDAMPGNWGYAIEFKNMEDAGEVESRLHQAVNAWKRTQRQAVEVEYTLRSAAKGKSMGC</sequence>
<keyword evidence="2" id="KW-0227">DNA damage</keyword>
<dbReference type="AlphaFoldDB" id="A0A9P8QGS6"/>
<reference evidence="5" key="1">
    <citation type="submission" date="2021-08" db="EMBL/GenBank/DDBJ databases">
        <title>Chromosome-Level Trichoderma cornu-damae using Hi-C Data.</title>
        <authorList>
            <person name="Kim C.S."/>
        </authorList>
    </citation>
    <scope>NUCLEOTIDE SEQUENCE</scope>
    <source>
        <strain evidence="5">KA19-0412C</strain>
    </source>
</reference>
<dbReference type="PROSITE" id="PS00058">
    <property type="entry name" value="DNA_MISMATCH_REPAIR_1"/>
    <property type="match status" value="1"/>
</dbReference>
<dbReference type="InterPro" id="IPR014762">
    <property type="entry name" value="DNA_mismatch_repair_CS"/>
</dbReference>
<feature type="region of interest" description="Disordered" evidence="3">
    <location>
        <begin position="513"/>
        <end position="636"/>
    </location>
</feature>
<dbReference type="PANTHER" id="PTHR10073">
    <property type="entry name" value="DNA MISMATCH REPAIR PROTEIN MLH, PMS, MUTL"/>
    <property type="match status" value="1"/>
</dbReference>
<evidence type="ECO:0000256" key="2">
    <source>
        <dbReference type="ARBA" id="ARBA00022763"/>
    </source>
</evidence>
<dbReference type="FunFam" id="3.30.565.10:FF:000017">
    <property type="entry name" value="PMS1 homolog 1, mismatch repair system component"/>
    <property type="match status" value="1"/>
</dbReference>
<dbReference type="Gene3D" id="3.30.230.10">
    <property type="match status" value="1"/>
</dbReference>
<dbReference type="GO" id="GO:0016887">
    <property type="term" value="F:ATP hydrolysis activity"/>
    <property type="evidence" value="ECO:0007669"/>
    <property type="project" value="InterPro"/>
</dbReference>
<comment type="similarity">
    <text evidence="1">Belongs to the DNA mismatch repair MutL/HexB family.</text>
</comment>
<dbReference type="InterPro" id="IPR036890">
    <property type="entry name" value="HATPase_C_sf"/>
</dbReference>
<dbReference type="PANTHER" id="PTHR10073:SF41">
    <property type="entry name" value="MISMATCH REPAIR PROTEIN, PUTATIVE (AFU_ORTHOLOGUE AFUA_8G05820)-RELATED"/>
    <property type="match status" value="1"/>
</dbReference>
<dbReference type="Proteomes" id="UP000827724">
    <property type="component" value="Unassembled WGS sequence"/>
</dbReference>
<evidence type="ECO:0000313" key="5">
    <source>
        <dbReference type="EMBL" id="KAH6604765.1"/>
    </source>
</evidence>
<dbReference type="GO" id="GO:0030983">
    <property type="term" value="F:mismatched DNA binding"/>
    <property type="evidence" value="ECO:0007669"/>
    <property type="project" value="InterPro"/>
</dbReference>
<dbReference type="GO" id="GO:0005524">
    <property type="term" value="F:ATP binding"/>
    <property type="evidence" value="ECO:0007669"/>
    <property type="project" value="InterPro"/>
</dbReference>
<dbReference type="OrthoDB" id="10263226at2759"/>
<dbReference type="InterPro" id="IPR013507">
    <property type="entry name" value="DNA_mismatch_S5_2-like"/>
</dbReference>
<feature type="region of interest" description="Disordered" evidence="3">
    <location>
        <begin position="433"/>
        <end position="460"/>
    </location>
</feature>
<dbReference type="Gene3D" id="3.30.565.10">
    <property type="entry name" value="Histidine kinase-like ATPase, C-terminal domain"/>
    <property type="match status" value="1"/>
</dbReference>
<evidence type="ECO:0000256" key="3">
    <source>
        <dbReference type="SAM" id="MobiDB-lite"/>
    </source>
</evidence>
<dbReference type="SMART" id="SM01340">
    <property type="entry name" value="DNA_mis_repair"/>
    <property type="match status" value="1"/>
</dbReference>
<dbReference type="SUPFAM" id="SSF54211">
    <property type="entry name" value="Ribosomal protein S5 domain 2-like"/>
    <property type="match status" value="1"/>
</dbReference>
<feature type="compositionally biased region" description="Polar residues" evidence="3">
    <location>
        <begin position="440"/>
        <end position="451"/>
    </location>
</feature>
<evidence type="ECO:0000259" key="4">
    <source>
        <dbReference type="SMART" id="SM01340"/>
    </source>
</evidence>
<dbReference type="InterPro" id="IPR014721">
    <property type="entry name" value="Ribsml_uS5_D2-typ_fold_subgr"/>
</dbReference>
<dbReference type="EMBL" id="JAIWOZ010000005">
    <property type="protein sequence ID" value="KAH6604765.1"/>
    <property type="molecule type" value="Genomic_DNA"/>
</dbReference>
<organism evidence="5 6">
    <name type="scientific">Trichoderma cornu-damae</name>
    <dbReference type="NCBI Taxonomy" id="654480"/>
    <lineage>
        <taxon>Eukaryota</taxon>
        <taxon>Fungi</taxon>
        <taxon>Dikarya</taxon>
        <taxon>Ascomycota</taxon>
        <taxon>Pezizomycotina</taxon>
        <taxon>Sordariomycetes</taxon>
        <taxon>Hypocreomycetidae</taxon>
        <taxon>Hypocreales</taxon>
        <taxon>Hypocreaceae</taxon>
        <taxon>Trichoderma</taxon>
    </lineage>
</organism>
<feature type="region of interest" description="Disordered" evidence="3">
    <location>
        <begin position="471"/>
        <end position="490"/>
    </location>
</feature>
<protein>
    <submittedName>
        <fullName evidence="5">Dna mismatch repair</fullName>
    </submittedName>
</protein>
<dbReference type="GO" id="GO:0032389">
    <property type="term" value="C:MutLalpha complex"/>
    <property type="evidence" value="ECO:0007669"/>
    <property type="project" value="TreeGrafter"/>
</dbReference>
<name>A0A9P8QGS6_9HYPO</name>
<gene>
    <name evidence="5" type="ORF">Trco_006472</name>
</gene>
<dbReference type="Pfam" id="PF01119">
    <property type="entry name" value="DNA_mis_repair"/>
    <property type="match status" value="1"/>
</dbReference>
<dbReference type="GO" id="GO:0061982">
    <property type="term" value="P:meiosis I cell cycle process"/>
    <property type="evidence" value="ECO:0007669"/>
    <property type="project" value="UniProtKB-ARBA"/>
</dbReference>
<dbReference type="InterPro" id="IPR038973">
    <property type="entry name" value="MutL/Mlh/Pms-like"/>
</dbReference>
<dbReference type="GO" id="GO:0006298">
    <property type="term" value="P:mismatch repair"/>
    <property type="evidence" value="ECO:0007669"/>
    <property type="project" value="InterPro"/>
</dbReference>
<dbReference type="NCBIfam" id="TIGR00585">
    <property type="entry name" value="mutl"/>
    <property type="match status" value="1"/>
</dbReference>
<feature type="compositionally biased region" description="Polar residues" evidence="3">
    <location>
        <begin position="542"/>
        <end position="551"/>
    </location>
</feature>
<feature type="compositionally biased region" description="Acidic residues" evidence="3">
    <location>
        <begin position="555"/>
        <end position="569"/>
    </location>
</feature>